<dbReference type="InterPro" id="IPR002514">
    <property type="entry name" value="Transposase_8"/>
</dbReference>
<reference evidence="1 2" key="1">
    <citation type="submission" date="2020-08" db="EMBL/GenBank/DDBJ databases">
        <title>A Genomic Blueprint of the Chicken Gut Microbiome.</title>
        <authorList>
            <person name="Gilroy R."/>
            <person name="Ravi A."/>
            <person name="Getino M."/>
            <person name="Pursley I."/>
            <person name="Horton D.L."/>
            <person name="Alikhan N.-F."/>
            <person name="Baker D."/>
            <person name="Gharbi K."/>
            <person name="Hall N."/>
            <person name="Watson M."/>
            <person name="Adriaenssens E.M."/>
            <person name="Foster-Nyarko E."/>
            <person name="Jarju S."/>
            <person name="Secka A."/>
            <person name="Antonio M."/>
            <person name="Oren A."/>
            <person name="Chaudhuri R."/>
            <person name="La Ragione R.M."/>
            <person name="Hildebrand F."/>
            <person name="Pallen M.J."/>
        </authorList>
    </citation>
    <scope>NUCLEOTIDE SEQUENCE [LARGE SCALE GENOMIC DNA]</scope>
    <source>
        <strain evidence="1 2">Re31</strain>
    </source>
</reference>
<name>A0ABR8X8S5_9BACL</name>
<accession>A0ABR8X8S5</accession>
<gene>
    <name evidence="1" type="ORF">H9636_02815</name>
</gene>
<dbReference type="InterPro" id="IPR009057">
    <property type="entry name" value="Homeodomain-like_sf"/>
</dbReference>
<sequence length="91" mass="10765">MEPVMKRMREMVFKNYDEKFKKNIVNLFKNGHSVGVLCKEYKISKATVYSWIRKYSLDANEINHVDIQQENLKLKKEVEVLKQALTIMAAK</sequence>
<evidence type="ECO:0000313" key="2">
    <source>
        <dbReference type="Proteomes" id="UP000640930"/>
    </source>
</evidence>
<dbReference type="SUPFAM" id="SSF46689">
    <property type="entry name" value="Homeodomain-like"/>
    <property type="match status" value="1"/>
</dbReference>
<comment type="caution">
    <text evidence="1">The sequence shown here is derived from an EMBL/GenBank/DDBJ whole genome shotgun (WGS) entry which is preliminary data.</text>
</comment>
<dbReference type="Proteomes" id="UP000640930">
    <property type="component" value="Unassembled WGS sequence"/>
</dbReference>
<dbReference type="InterPro" id="IPR036388">
    <property type="entry name" value="WH-like_DNA-bd_sf"/>
</dbReference>
<dbReference type="EMBL" id="JACSQA010000002">
    <property type="protein sequence ID" value="MBD8025582.1"/>
    <property type="molecule type" value="Genomic_DNA"/>
</dbReference>
<proteinExistence type="predicted"/>
<protein>
    <submittedName>
        <fullName evidence="1">Transposase</fullName>
    </submittedName>
</protein>
<keyword evidence="2" id="KW-1185">Reference proteome</keyword>
<organism evidence="1 2">
    <name type="scientific">Ureibacillus galli</name>
    <dbReference type="NCBI Taxonomy" id="2762222"/>
    <lineage>
        <taxon>Bacteria</taxon>
        <taxon>Bacillati</taxon>
        <taxon>Bacillota</taxon>
        <taxon>Bacilli</taxon>
        <taxon>Bacillales</taxon>
        <taxon>Caryophanaceae</taxon>
        <taxon>Ureibacillus</taxon>
    </lineage>
</organism>
<dbReference type="RefSeq" id="WP_191706131.1">
    <property type="nucleotide sequence ID" value="NZ_JACSQA010000002.1"/>
</dbReference>
<dbReference type="Pfam" id="PF01527">
    <property type="entry name" value="HTH_Tnp_1"/>
    <property type="match status" value="1"/>
</dbReference>
<evidence type="ECO:0000313" key="1">
    <source>
        <dbReference type="EMBL" id="MBD8025582.1"/>
    </source>
</evidence>
<dbReference type="Gene3D" id="1.10.10.10">
    <property type="entry name" value="Winged helix-like DNA-binding domain superfamily/Winged helix DNA-binding domain"/>
    <property type="match status" value="1"/>
</dbReference>